<reference evidence="4 5" key="1">
    <citation type="submission" date="2020-01" db="EMBL/GenBank/DDBJ databases">
        <authorList>
            <person name="Gupta K D."/>
        </authorList>
    </citation>
    <scope>NUCLEOTIDE SEQUENCE [LARGE SCALE GENOMIC DNA]</scope>
</reference>
<dbReference type="SUPFAM" id="SSF52047">
    <property type="entry name" value="RNI-like"/>
    <property type="match status" value="1"/>
</dbReference>
<comment type="caution">
    <text evidence="4">The sequence shown here is derived from an EMBL/GenBank/DDBJ whole genome shotgun (WGS) entry which is preliminary data.</text>
</comment>
<dbReference type="SMART" id="SM00028">
    <property type="entry name" value="TPR"/>
    <property type="match status" value="3"/>
</dbReference>
<evidence type="ECO:0000256" key="3">
    <source>
        <dbReference type="SAM" id="Coils"/>
    </source>
</evidence>
<evidence type="ECO:0000256" key="2">
    <source>
        <dbReference type="ARBA" id="ARBA00022803"/>
    </source>
</evidence>
<dbReference type="PANTHER" id="PTHR22904">
    <property type="entry name" value="TPR REPEAT CONTAINING PROTEIN"/>
    <property type="match status" value="1"/>
</dbReference>
<evidence type="ECO:0000313" key="4">
    <source>
        <dbReference type="EMBL" id="CAA7262936.1"/>
    </source>
</evidence>
<dbReference type="Proteomes" id="UP000467700">
    <property type="component" value="Unassembled WGS sequence"/>
</dbReference>
<evidence type="ECO:0000256" key="1">
    <source>
        <dbReference type="ARBA" id="ARBA00022737"/>
    </source>
</evidence>
<evidence type="ECO:0008006" key="6">
    <source>
        <dbReference type="Google" id="ProtNLM"/>
    </source>
</evidence>
<proteinExistence type="predicted"/>
<sequence length="574" mass="64735">MSRIPFQKGLASYKAGDYQDALEHFNEAEKHGGKNVHLIFDSRAAVYAKLGQKREALRDAKKTIDVAPEKWQGYARAARVFLQLGKPDAAAKMVSMTLERLKEDEADRRTSLLALEAEVRHVQEALEKHRRQMADHTIKLPIELFGEIVKMLVEEDQRALIPLLHVRKHWRSVLESMPSLWDTLVLTQRRPKQKAKLWIQITGGRMRELVVREGAFHSPNWPGDSLRGLQWERLRACRIHRWDIMAYLQSISQPSFFATLDTFELDDVVNGQQHKWMELFSQSDKEELPLQHLSLQGLLLSYSQLHARVSKLKTLHLRNCTLPSVLLLQANPLLEELVLDSVNPVYSGDATLELKHLTLLDLSKGIPWVMGKAEIPELRTLRLSANHLQEAYAAVPQRLVQSNHSHLTELIVRTCPSIGIDILISLVKLSANLLTLEVSHNVGDVTPIVEALSAHLPPSSNLKGAKFDAIPPTPSPPAICPLLTHVNFSRSPNLQTGPLVRLVKSRLPQVDSPSASQECPPSESSDIACLLSLTIDECPQVDAKWLPWFREKRTVKASKWDCLRALSANLLLEI</sequence>
<keyword evidence="2" id="KW-0802">TPR repeat</keyword>
<dbReference type="InterPro" id="IPR032675">
    <property type="entry name" value="LRR_dom_sf"/>
</dbReference>
<organism evidence="4 5">
    <name type="scientific">Cyclocybe aegerita</name>
    <name type="common">Black poplar mushroom</name>
    <name type="synonym">Agrocybe aegerita</name>
    <dbReference type="NCBI Taxonomy" id="1973307"/>
    <lineage>
        <taxon>Eukaryota</taxon>
        <taxon>Fungi</taxon>
        <taxon>Dikarya</taxon>
        <taxon>Basidiomycota</taxon>
        <taxon>Agaricomycotina</taxon>
        <taxon>Agaricomycetes</taxon>
        <taxon>Agaricomycetidae</taxon>
        <taxon>Agaricales</taxon>
        <taxon>Agaricineae</taxon>
        <taxon>Bolbitiaceae</taxon>
        <taxon>Cyclocybe</taxon>
    </lineage>
</organism>
<protein>
    <recommendedName>
        <fullName evidence="6">F-box domain-containing protein</fullName>
    </recommendedName>
</protein>
<accession>A0A8S0WAA9</accession>
<dbReference type="InterPro" id="IPR019734">
    <property type="entry name" value="TPR_rpt"/>
</dbReference>
<dbReference type="SUPFAM" id="SSF48452">
    <property type="entry name" value="TPR-like"/>
    <property type="match status" value="1"/>
</dbReference>
<gene>
    <name evidence="4" type="ORF">AAE3_LOCUS5026</name>
</gene>
<evidence type="ECO:0000313" key="5">
    <source>
        <dbReference type="Proteomes" id="UP000467700"/>
    </source>
</evidence>
<dbReference type="Gene3D" id="3.80.10.10">
    <property type="entry name" value="Ribonuclease Inhibitor"/>
    <property type="match status" value="1"/>
</dbReference>
<keyword evidence="5" id="KW-1185">Reference proteome</keyword>
<keyword evidence="3" id="KW-0175">Coiled coil</keyword>
<dbReference type="InterPro" id="IPR011990">
    <property type="entry name" value="TPR-like_helical_dom_sf"/>
</dbReference>
<keyword evidence="1" id="KW-0677">Repeat</keyword>
<dbReference type="GO" id="GO:0051879">
    <property type="term" value="F:Hsp90 protein binding"/>
    <property type="evidence" value="ECO:0007669"/>
    <property type="project" value="TreeGrafter"/>
</dbReference>
<dbReference type="EMBL" id="CACVBS010000037">
    <property type="protein sequence ID" value="CAA7262936.1"/>
    <property type="molecule type" value="Genomic_DNA"/>
</dbReference>
<name>A0A8S0WAA9_CYCAE</name>
<dbReference type="AlphaFoldDB" id="A0A8S0WAA9"/>
<feature type="coiled-coil region" evidence="3">
    <location>
        <begin position="112"/>
        <end position="139"/>
    </location>
</feature>
<dbReference type="OrthoDB" id="2423701at2759"/>
<dbReference type="PANTHER" id="PTHR22904:SF523">
    <property type="entry name" value="STRESS-INDUCED-PHOSPHOPROTEIN 1"/>
    <property type="match status" value="1"/>
</dbReference>
<dbReference type="Gene3D" id="1.25.40.10">
    <property type="entry name" value="Tetratricopeptide repeat domain"/>
    <property type="match status" value="1"/>
</dbReference>